<gene>
    <name evidence="2" type="ORF">CVIRNUC_000190</name>
</gene>
<dbReference type="EMBL" id="CAUYUE010000001">
    <property type="protein sequence ID" value="CAK0732842.1"/>
    <property type="molecule type" value="Genomic_DNA"/>
</dbReference>
<name>A0AAV1HR23_9CHLO</name>
<evidence type="ECO:0000313" key="3">
    <source>
        <dbReference type="Proteomes" id="UP001314263"/>
    </source>
</evidence>
<comment type="caution">
    <text evidence="2">The sequence shown here is derived from an EMBL/GenBank/DDBJ whole genome shotgun (WGS) entry which is preliminary data.</text>
</comment>
<keyword evidence="3" id="KW-1185">Reference proteome</keyword>
<dbReference type="SUPFAM" id="SSF53448">
    <property type="entry name" value="Nucleotide-diphospho-sugar transferases"/>
    <property type="match status" value="1"/>
</dbReference>
<proteinExistence type="predicted"/>
<dbReference type="InterPro" id="IPR029044">
    <property type="entry name" value="Nucleotide-diphossugar_trans"/>
</dbReference>
<dbReference type="Proteomes" id="UP001314263">
    <property type="component" value="Unassembled WGS sequence"/>
</dbReference>
<protein>
    <recommendedName>
        <fullName evidence="4">Nucleotide-diphospho-sugar transferase domain-containing protein</fullName>
    </recommendedName>
</protein>
<feature type="signal peptide" evidence="1">
    <location>
        <begin position="1"/>
        <end position="25"/>
    </location>
</feature>
<keyword evidence="1" id="KW-0732">Signal</keyword>
<evidence type="ECO:0008006" key="4">
    <source>
        <dbReference type="Google" id="ProtNLM"/>
    </source>
</evidence>
<reference evidence="2 3" key="1">
    <citation type="submission" date="2023-10" db="EMBL/GenBank/DDBJ databases">
        <authorList>
            <person name="Maclean D."/>
            <person name="Macfadyen A."/>
        </authorList>
    </citation>
    <scope>NUCLEOTIDE SEQUENCE [LARGE SCALE GENOMIC DNA]</scope>
</reference>
<accession>A0AAV1HR23</accession>
<organism evidence="2 3">
    <name type="scientific">Coccomyxa viridis</name>
    <dbReference type="NCBI Taxonomy" id="1274662"/>
    <lineage>
        <taxon>Eukaryota</taxon>
        <taxon>Viridiplantae</taxon>
        <taxon>Chlorophyta</taxon>
        <taxon>core chlorophytes</taxon>
        <taxon>Trebouxiophyceae</taxon>
        <taxon>Trebouxiophyceae incertae sedis</taxon>
        <taxon>Coccomyxaceae</taxon>
        <taxon>Coccomyxa</taxon>
    </lineage>
</organism>
<evidence type="ECO:0000256" key="1">
    <source>
        <dbReference type="SAM" id="SignalP"/>
    </source>
</evidence>
<dbReference type="Gene3D" id="3.90.550.10">
    <property type="entry name" value="Spore Coat Polysaccharide Biosynthesis Protein SpsA, Chain A"/>
    <property type="match status" value="1"/>
</dbReference>
<sequence>MAYSRQMSRLFGQALLLRVLTLALAMQDIASLRASCRKQLWLTGMQLKSGTFGGMASYEYLDHMLVALLSARMRAPSLVPVVILTASDEAAHIKATRRRLMDAGAVAVLPHKISFHDNIIKAAGPSRSWVQGAVGSYLRLDVPTFIPEVRSLLTNLDVQLDYILWTDPDVIFWQDINSCTLPKPTLLSLGADVAHEQAASAGVMFMNVSAYSILFPSLLKHAEEHEFGTEGVALDQSLLLGYLGGTQSLLPDIFNYKPYWGMPRDVIGCPSGRPVIVHMQGPKPSQAVCALKEYRRQRPSRDQLIQREWPGRSETLKACRLDHPHHVYTAWDVDYAYETDRGKMYFTLADEILTYKRWLGNHATDVTS</sequence>
<dbReference type="AlphaFoldDB" id="A0AAV1HR23"/>
<feature type="chain" id="PRO_5043662294" description="Nucleotide-diphospho-sugar transferase domain-containing protein" evidence="1">
    <location>
        <begin position="26"/>
        <end position="368"/>
    </location>
</feature>
<evidence type="ECO:0000313" key="2">
    <source>
        <dbReference type="EMBL" id="CAK0732842.1"/>
    </source>
</evidence>